<organism evidence="1 2">
    <name type="scientific">Arthrobacter mangrovi</name>
    <dbReference type="NCBI Taxonomy" id="2966350"/>
    <lineage>
        <taxon>Bacteria</taxon>
        <taxon>Bacillati</taxon>
        <taxon>Actinomycetota</taxon>
        <taxon>Actinomycetes</taxon>
        <taxon>Micrococcales</taxon>
        <taxon>Micrococcaceae</taxon>
        <taxon>Arthrobacter</taxon>
    </lineage>
</organism>
<name>A0ABQ5MPG1_9MICC</name>
<dbReference type="EMBL" id="BRVS01000001">
    <property type="protein sequence ID" value="GLB65864.1"/>
    <property type="molecule type" value="Genomic_DNA"/>
</dbReference>
<reference evidence="1 2" key="1">
    <citation type="journal article" date="2023" name="Int. J. Syst. Evol. Microbiol.">
        <title>Arthrobacter mangrovi sp. nov., an actinobacterium isolated from the rhizosphere of a mangrove.</title>
        <authorList>
            <person name="Hamada M."/>
            <person name="Saitou S."/>
            <person name="Enomoto N."/>
            <person name="Nanri K."/>
            <person name="Hidaka K."/>
            <person name="Miura T."/>
            <person name="Tamura T."/>
        </authorList>
    </citation>
    <scope>NUCLEOTIDE SEQUENCE [LARGE SCALE GENOMIC DNA]</scope>
    <source>
        <strain evidence="1 2">NBRC 112813</strain>
    </source>
</reference>
<accession>A0ABQ5MPG1</accession>
<dbReference type="InterPro" id="IPR024747">
    <property type="entry name" value="Pyridox_Oxase-rel"/>
</dbReference>
<protein>
    <recommendedName>
        <fullName evidence="3">Flavin-nucleotide-binding protein</fullName>
    </recommendedName>
</protein>
<evidence type="ECO:0008006" key="3">
    <source>
        <dbReference type="Google" id="ProtNLM"/>
    </source>
</evidence>
<evidence type="ECO:0000313" key="1">
    <source>
        <dbReference type="EMBL" id="GLB65864.1"/>
    </source>
</evidence>
<evidence type="ECO:0000313" key="2">
    <source>
        <dbReference type="Proteomes" id="UP001209654"/>
    </source>
</evidence>
<dbReference type="InterPro" id="IPR012349">
    <property type="entry name" value="Split_barrel_FMN-bd"/>
</dbReference>
<comment type="caution">
    <text evidence="1">The sequence shown here is derived from an EMBL/GenBank/DDBJ whole genome shotgun (WGS) entry which is preliminary data.</text>
</comment>
<dbReference type="Gene3D" id="2.30.110.10">
    <property type="entry name" value="Electron Transport, Fmn-binding Protein, Chain A"/>
    <property type="match status" value="1"/>
</dbReference>
<gene>
    <name evidence="1" type="ORF">AHIS1636_03030</name>
</gene>
<proteinExistence type="predicted"/>
<dbReference type="Proteomes" id="UP001209654">
    <property type="component" value="Unassembled WGS sequence"/>
</dbReference>
<dbReference type="SUPFAM" id="SSF50475">
    <property type="entry name" value="FMN-binding split barrel"/>
    <property type="match status" value="1"/>
</dbReference>
<keyword evidence="2" id="KW-1185">Reference proteome</keyword>
<sequence>MLRRVSLGRLAVWVEDHPDIFPVNYTVDRDTLVFRTGAGTKLAAVKGDTPLALEADGVNAETGIAWSVVLKGRAEEVVPTEEFLDSVARVLFPWQGGRKEHFVRIVPTTVTGRRFAVVQPKAWWISLDEASRAGLE</sequence>
<dbReference type="Pfam" id="PF12900">
    <property type="entry name" value="Pyridox_ox_2"/>
    <property type="match status" value="1"/>
</dbReference>